<reference evidence="2 3" key="1">
    <citation type="submission" date="2024-01" db="EMBL/GenBank/DDBJ databases">
        <title>The complete chloroplast genome sequence of Lithospermum erythrorhizon: insights into the phylogenetic relationship among Boraginaceae species and the maternal lineages of purple gromwells.</title>
        <authorList>
            <person name="Okada T."/>
            <person name="Watanabe K."/>
        </authorList>
    </citation>
    <scope>NUCLEOTIDE SEQUENCE [LARGE SCALE GENOMIC DNA]</scope>
</reference>
<comment type="caution">
    <text evidence="2">The sequence shown here is derived from an EMBL/GenBank/DDBJ whole genome shotgun (WGS) entry which is preliminary data.</text>
</comment>
<gene>
    <name evidence="2" type="ORF">LIER_01940</name>
</gene>
<organism evidence="2 3">
    <name type="scientific">Lithospermum erythrorhizon</name>
    <name type="common">Purple gromwell</name>
    <name type="synonym">Lithospermum officinale var. erythrorhizon</name>
    <dbReference type="NCBI Taxonomy" id="34254"/>
    <lineage>
        <taxon>Eukaryota</taxon>
        <taxon>Viridiplantae</taxon>
        <taxon>Streptophyta</taxon>
        <taxon>Embryophyta</taxon>
        <taxon>Tracheophyta</taxon>
        <taxon>Spermatophyta</taxon>
        <taxon>Magnoliopsida</taxon>
        <taxon>eudicotyledons</taxon>
        <taxon>Gunneridae</taxon>
        <taxon>Pentapetalae</taxon>
        <taxon>asterids</taxon>
        <taxon>lamiids</taxon>
        <taxon>Boraginales</taxon>
        <taxon>Boraginaceae</taxon>
        <taxon>Boraginoideae</taxon>
        <taxon>Lithospermeae</taxon>
        <taxon>Lithospermum</taxon>
    </lineage>
</organism>
<evidence type="ECO:0000256" key="1">
    <source>
        <dbReference type="SAM" id="MobiDB-lite"/>
    </source>
</evidence>
<evidence type="ECO:0000313" key="2">
    <source>
        <dbReference type="EMBL" id="GAA0140631.1"/>
    </source>
</evidence>
<dbReference type="PANTHER" id="PTHR36032:SF1">
    <property type="entry name" value="PHOSPHOPANTOTHENATE--CYSTEINE LIGASE 2"/>
    <property type="match status" value="1"/>
</dbReference>
<dbReference type="Proteomes" id="UP001454036">
    <property type="component" value="Unassembled WGS sequence"/>
</dbReference>
<evidence type="ECO:0000313" key="3">
    <source>
        <dbReference type="Proteomes" id="UP001454036"/>
    </source>
</evidence>
<keyword evidence="3" id="KW-1185">Reference proteome</keyword>
<dbReference type="AlphaFoldDB" id="A0AAV3NQ65"/>
<protein>
    <submittedName>
        <fullName evidence="2">Uncharacterized protein</fullName>
    </submittedName>
</protein>
<proteinExistence type="predicted"/>
<feature type="region of interest" description="Disordered" evidence="1">
    <location>
        <begin position="1"/>
        <end position="48"/>
    </location>
</feature>
<dbReference type="EMBL" id="BAABME010000200">
    <property type="protein sequence ID" value="GAA0140631.1"/>
    <property type="molecule type" value="Genomic_DNA"/>
</dbReference>
<dbReference type="PANTHER" id="PTHR36032">
    <property type="entry name" value="PHOSPHOPANTOTHENATE--CYSTEINE LIGASE 2"/>
    <property type="match status" value="1"/>
</dbReference>
<feature type="region of interest" description="Disordered" evidence="1">
    <location>
        <begin position="86"/>
        <end position="109"/>
    </location>
</feature>
<name>A0AAV3NQ65_LITER</name>
<accession>A0AAV3NQ65</accession>
<sequence>MLENHTHDSSFAANNATVKRYAPPNQRARTISRRKSGGDHVDAGGSFRNEMSRPRLISIQGCCSSEAFQLLNDRWTATMNVYKNLPEGSPERPVLYPGKSPSPWGHALLPHQMTKQTGKPKDFLNELSQAMRNANSNAK</sequence>